<dbReference type="AlphaFoldDB" id="A0A8S1LUC5"/>
<accession>A0A8S1LUC5</accession>
<reference evidence="1" key="1">
    <citation type="submission" date="2021-01" db="EMBL/GenBank/DDBJ databases">
        <authorList>
            <consortium name="Genoscope - CEA"/>
            <person name="William W."/>
        </authorList>
    </citation>
    <scope>NUCLEOTIDE SEQUENCE</scope>
</reference>
<organism evidence="1 2">
    <name type="scientific">Paramecium primaurelia</name>
    <dbReference type="NCBI Taxonomy" id="5886"/>
    <lineage>
        <taxon>Eukaryota</taxon>
        <taxon>Sar</taxon>
        <taxon>Alveolata</taxon>
        <taxon>Ciliophora</taxon>
        <taxon>Intramacronucleata</taxon>
        <taxon>Oligohymenophorea</taxon>
        <taxon>Peniculida</taxon>
        <taxon>Parameciidae</taxon>
        <taxon>Paramecium</taxon>
    </lineage>
</organism>
<evidence type="ECO:0000313" key="1">
    <source>
        <dbReference type="EMBL" id="CAD8071600.1"/>
    </source>
</evidence>
<dbReference type="OMA" id="QTWRIET"/>
<keyword evidence="2" id="KW-1185">Reference proteome</keyword>
<comment type="caution">
    <text evidence="1">The sequence shown here is derived from an EMBL/GenBank/DDBJ whole genome shotgun (WGS) entry which is preliminary data.</text>
</comment>
<name>A0A8S1LUC5_PARPR</name>
<proteinExistence type="predicted"/>
<evidence type="ECO:0000313" key="2">
    <source>
        <dbReference type="Proteomes" id="UP000688137"/>
    </source>
</evidence>
<protein>
    <submittedName>
        <fullName evidence="1">Uncharacterized protein</fullName>
    </submittedName>
</protein>
<sequence length="246" mass="29297">MQNINQLSARLQQSISKQLSTRTDHTGSQILNTSETQKLLKQIHIIKETDKKNKTIKFIANKQELKFQYLTEPRQINIKQYIQKEYTYEEKKKNSVDISNVTNQTWKIEKQMRQSLNFKDLHKLDESIAIDILNRQMGKTETNFYQYKPKTSRKSKTQQVKKKYIMNLSNTPFKIIKTKDKLNKTVNDFKTTNKDQIYYKLPVSNIGVPIIKTQRIKSKPRFNYPFSTMNNFNYSRLNKSLWVIEI</sequence>
<dbReference type="EMBL" id="CAJJDM010000047">
    <property type="protein sequence ID" value="CAD8071600.1"/>
    <property type="molecule type" value="Genomic_DNA"/>
</dbReference>
<gene>
    <name evidence="1" type="ORF">PPRIM_AZ9-3.1.T0470262</name>
</gene>
<dbReference type="Proteomes" id="UP000688137">
    <property type="component" value="Unassembled WGS sequence"/>
</dbReference>